<feature type="region of interest" description="Disordered" evidence="1">
    <location>
        <begin position="23"/>
        <end position="42"/>
    </location>
</feature>
<dbReference type="AlphaFoldDB" id="A0A2D3V992"/>
<dbReference type="EMBL" id="FJUY01000011">
    <property type="protein sequence ID" value="CZT21337.1"/>
    <property type="molecule type" value="Genomic_DNA"/>
</dbReference>
<dbReference type="RefSeq" id="XP_023628226.1">
    <property type="nucleotide sequence ID" value="XM_023772458.1"/>
</dbReference>
<evidence type="ECO:0000313" key="2">
    <source>
        <dbReference type="EMBL" id="CZT21337.1"/>
    </source>
</evidence>
<name>A0A2D3V992_9PEZI</name>
<accession>A0A2D3V992</accession>
<reference evidence="2 3" key="1">
    <citation type="submission" date="2016-03" db="EMBL/GenBank/DDBJ databases">
        <authorList>
            <person name="Ploux O."/>
        </authorList>
    </citation>
    <scope>NUCLEOTIDE SEQUENCE [LARGE SCALE GENOMIC DNA]</scope>
    <source>
        <strain evidence="2 3">URUG2</strain>
    </source>
</reference>
<evidence type="ECO:0000256" key="1">
    <source>
        <dbReference type="SAM" id="MobiDB-lite"/>
    </source>
</evidence>
<proteinExistence type="predicted"/>
<dbReference type="GeneID" id="35602319"/>
<dbReference type="Proteomes" id="UP000225277">
    <property type="component" value="Unassembled WGS sequence"/>
</dbReference>
<sequence length="118" mass="12498">MSSATTPNDPDRLIHLGQADIASQQLDEQNTGRTPSSQGVLPFSKVETISSASTANKPDSAYYATSVGDKINPGFSRVDTKSNFNDRSEAEVTTLPEGHGVLCGWGTADSFGGFNSVW</sequence>
<organism evidence="2 3">
    <name type="scientific">Ramularia collo-cygni</name>
    <dbReference type="NCBI Taxonomy" id="112498"/>
    <lineage>
        <taxon>Eukaryota</taxon>
        <taxon>Fungi</taxon>
        <taxon>Dikarya</taxon>
        <taxon>Ascomycota</taxon>
        <taxon>Pezizomycotina</taxon>
        <taxon>Dothideomycetes</taxon>
        <taxon>Dothideomycetidae</taxon>
        <taxon>Mycosphaerellales</taxon>
        <taxon>Mycosphaerellaceae</taxon>
        <taxon>Ramularia</taxon>
    </lineage>
</organism>
<feature type="compositionally biased region" description="Polar residues" evidence="1">
    <location>
        <begin position="23"/>
        <end position="39"/>
    </location>
</feature>
<gene>
    <name evidence="2" type="ORF">RCC_07200</name>
</gene>
<keyword evidence="3" id="KW-1185">Reference proteome</keyword>
<evidence type="ECO:0000313" key="3">
    <source>
        <dbReference type="Proteomes" id="UP000225277"/>
    </source>
</evidence>
<protein>
    <submittedName>
        <fullName evidence="2">Uncharacterized protein</fullName>
    </submittedName>
</protein>